<gene>
    <name evidence="2" type="ORF">ACN38_g5051</name>
</gene>
<keyword evidence="3" id="KW-1185">Reference proteome</keyword>
<dbReference type="OrthoDB" id="4236250at2759"/>
<sequence length="238" mass="26764">MHSRNATPNDGSPGPSSRPHDGSPGPSSRPQYWPPGPSSRPHDGSPGPSSRPHDGSPGPSSRPLTTKRPSKPKPSSRPVAIERPSKFQPSVYKGTTGQYFAEPAADRFDYYWVTVWFRKNIDHRGISDSTIMMWVKTRIEKGDFTIEDQAMHGLGKKCISIPIQRDLSTTIPKSYTPDHTHPDLLLARSLAEYWYDQIMAKKVTLDQQMIFVDTRRKTVRLADMLDVGEVLMDPWNIL</sequence>
<dbReference type="AlphaFoldDB" id="A0A0M9WGH9"/>
<reference evidence="2 3" key="1">
    <citation type="submission" date="2015-08" db="EMBL/GenBank/DDBJ databases">
        <title>Genome sequencing of Penicillium nordicum.</title>
        <authorList>
            <person name="Nguyen H.D."/>
            <person name="Seifert K.A."/>
        </authorList>
    </citation>
    <scope>NUCLEOTIDE SEQUENCE [LARGE SCALE GENOMIC DNA]</scope>
    <source>
        <strain evidence="2 3">DAOMC 185683</strain>
    </source>
</reference>
<organism evidence="2 3">
    <name type="scientific">Penicillium nordicum</name>
    <dbReference type="NCBI Taxonomy" id="229535"/>
    <lineage>
        <taxon>Eukaryota</taxon>
        <taxon>Fungi</taxon>
        <taxon>Dikarya</taxon>
        <taxon>Ascomycota</taxon>
        <taxon>Pezizomycotina</taxon>
        <taxon>Eurotiomycetes</taxon>
        <taxon>Eurotiomycetidae</taxon>
        <taxon>Eurotiales</taxon>
        <taxon>Aspergillaceae</taxon>
        <taxon>Penicillium</taxon>
    </lineage>
</organism>
<feature type="compositionally biased region" description="Polar residues" evidence="1">
    <location>
        <begin position="1"/>
        <end position="10"/>
    </location>
</feature>
<name>A0A0M9WGH9_9EURO</name>
<dbReference type="STRING" id="229535.A0A0M9WGH9"/>
<dbReference type="EMBL" id="LHQQ01000069">
    <property type="protein sequence ID" value="KOS43983.1"/>
    <property type="molecule type" value="Genomic_DNA"/>
</dbReference>
<dbReference type="Proteomes" id="UP000037696">
    <property type="component" value="Unassembled WGS sequence"/>
</dbReference>
<evidence type="ECO:0000313" key="3">
    <source>
        <dbReference type="Proteomes" id="UP000037696"/>
    </source>
</evidence>
<comment type="caution">
    <text evidence="2">The sequence shown here is derived from an EMBL/GenBank/DDBJ whole genome shotgun (WGS) entry which is preliminary data.</text>
</comment>
<protein>
    <submittedName>
        <fullName evidence="2">Uncharacterized protein</fullName>
    </submittedName>
</protein>
<proteinExistence type="predicted"/>
<accession>A0A0M9WGH9</accession>
<evidence type="ECO:0000256" key="1">
    <source>
        <dbReference type="SAM" id="MobiDB-lite"/>
    </source>
</evidence>
<feature type="region of interest" description="Disordered" evidence="1">
    <location>
        <begin position="1"/>
        <end position="93"/>
    </location>
</feature>
<evidence type="ECO:0000313" key="2">
    <source>
        <dbReference type="EMBL" id="KOS43983.1"/>
    </source>
</evidence>